<comment type="subcellular location">
    <subcellularLocation>
        <location evidence="1 7">Cell membrane</location>
        <topology evidence="1 7">Multi-pass membrane protein</topology>
    </subcellularLocation>
</comment>
<reference evidence="9 10" key="1">
    <citation type="submission" date="2019-01" db="EMBL/GenBank/DDBJ databases">
        <title>Chengkuizengella sp. nov., isolated from deep-sea sediment of East Pacific Ocean.</title>
        <authorList>
            <person name="Yang J."/>
            <person name="Lai Q."/>
            <person name="Shao Z."/>
        </authorList>
    </citation>
    <scope>NUCLEOTIDE SEQUENCE [LARGE SCALE GENOMIC DNA]</scope>
    <source>
        <strain evidence="9 10">YPA3-1-1</strain>
    </source>
</reference>
<evidence type="ECO:0000256" key="5">
    <source>
        <dbReference type="ARBA" id="ARBA00022989"/>
    </source>
</evidence>
<dbReference type="InterPro" id="IPR000515">
    <property type="entry name" value="MetI-like"/>
</dbReference>
<feature type="transmembrane region" description="Helical" evidence="7">
    <location>
        <begin position="172"/>
        <end position="191"/>
    </location>
</feature>
<feature type="transmembrane region" description="Helical" evidence="7">
    <location>
        <begin position="9"/>
        <end position="30"/>
    </location>
</feature>
<keyword evidence="2 7" id="KW-0813">Transport</keyword>
<dbReference type="PANTHER" id="PTHR30465">
    <property type="entry name" value="INNER MEMBRANE ABC TRANSPORTER"/>
    <property type="match status" value="1"/>
</dbReference>
<keyword evidence="5 7" id="KW-1133">Transmembrane helix</keyword>
<dbReference type="Proteomes" id="UP000448943">
    <property type="component" value="Unassembled WGS sequence"/>
</dbReference>
<feature type="transmembrane region" description="Helical" evidence="7">
    <location>
        <begin position="134"/>
        <end position="160"/>
    </location>
</feature>
<dbReference type="PROSITE" id="PS50928">
    <property type="entry name" value="ABC_TM1"/>
    <property type="match status" value="1"/>
</dbReference>
<evidence type="ECO:0000256" key="7">
    <source>
        <dbReference type="RuleBase" id="RU363032"/>
    </source>
</evidence>
<proteinExistence type="inferred from homology"/>
<evidence type="ECO:0000256" key="3">
    <source>
        <dbReference type="ARBA" id="ARBA00022475"/>
    </source>
</evidence>
<dbReference type="Pfam" id="PF00528">
    <property type="entry name" value="BPD_transp_1"/>
    <property type="match status" value="1"/>
</dbReference>
<comment type="similarity">
    <text evidence="7">Belongs to the binding-protein-dependent transport system permease family.</text>
</comment>
<dbReference type="Gene3D" id="1.10.3720.10">
    <property type="entry name" value="MetI-like"/>
    <property type="match status" value="1"/>
</dbReference>
<dbReference type="Pfam" id="PF19300">
    <property type="entry name" value="BPD_transp_1_N"/>
    <property type="match status" value="1"/>
</dbReference>
<dbReference type="PANTHER" id="PTHR30465:SF93">
    <property type="entry name" value="OLIGOPEPTIDE TRANSPORT SYSTEM PERMEASE PROTEIN OPPB"/>
    <property type="match status" value="1"/>
</dbReference>
<organism evidence="9 10">
    <name type="scientific">Chengkuizengella marina</name>
    <dbReference type="NCBI Taxonomy" id="2507566"/>
    <lineage>
        <taxon>Bacteria</taxon>
        <taxon>Bacillati</taxon>
        <taxon>Bacillota</taxon>
        <taxon>Bacilli</taxon>
        <taxon>Bacillales</taxon>
        <taxon>Paenibacillaceae</taxon>
        <taxon>Chengkuizengella</taxon>
    </lineage>
</organism>
<name>A0A6N9Q8X1_9BACL</name>
<evidence type="ECO:0000256" key="4">
    <source>
        <dbReference type="ARBA" id="ARBA00022692"/>
    </source>
</evidence>
<gene>
    <name evidence="9" type="ORF">ERL59_20395</name>
</gene>
<evidence type="ECO:0000256" key="6">
    <source>
        <dbReference type="ARBA" id="ARBA00023136"/>
    </source>
</evidence>
<evidence type="ECO:0000259" key="8">
    <source>
        <dbReference type="PROSITE" id="PS50928"/>
    </source>
</evidence>
<evidence type="ECO:0000313" key="10">
    <source>
        <dbReference type="Proteomes" id="UP000448943"/>
    </source>
</evidence>
<evidence type="ECO:0000256" key="1">
    <source>
        <dbReference type="ARBA" id="ARBA00004651"/>
    </source>
</evidence>
<dbReference type="InterPro" id="IPR035906">
    <property type="entry name" value="MetI-like_sf"/>
</dbReference>
<dbReference type="GO" id="GO:0055085">
    <property type="term" value="P:transmembrane transport"/>
    <property type="evidence" value="ECO:0007669"/>
    <property type="project" value="InterPro"/>
</dbReference>
<dbReference type="SUPFAM" id="SSF161098">
    <property type="entry name" value="MetI-like"/>
    <property type="match status" value="1"/>
</dbReference>
<keyword evidence="4 7" id="KW-0812">Transmembrane</keyword>
<keyword evidence="10" id="KW-1185">Reference proteome</keyword>
<accession>A0A6N9Q8X1</accession>
<protein>
    <submittedName>
        <fullName evidence="9">ABC transporter permease</fullName>
    </submittedName>
</protein>
<feature type="domain" description="ABC transmembrane type-1" evidence="8">
    <location>
        <begin position="94"/>
        <end position="295"/>
    </location>
</feature>
<feature type="transmembrane region" description="Helical" evidence="7">
    <location>
        <begin position="272"/>
        <end position="298"/>
    </location>
</feature>
<evidence type="ECO:0000313" key="9">
    <source>
        <dbReference type="EMBL" id="NBI31289.1"/>
    </source>
</evidence>
<dbReference type="OrthoDB" id="24153at2"/>
<comment type="caution">
    <text evidence="9">The sequence shown here is derived from an EMBL/GenBank/DDBJ whole genome shotgun (WGS) entry which is preliminary data.</text>
</comment>
<keyword evidence="3" id="KW-1003">Cell membrane</keyword>
<dbReference type="GO" id="GO:0005886">
    <property type="term" value="C:plasma membrane"/>
    <property type="evidence" value="ECO:0007669"/>
    <property type="project" value="UniProtKB-SubCell"/>
</dbReference>
<dbReference type="EMBL" id="SIJB01000089">
    <property type="protein sequence ID" value="NBI31289.1"/>
    <property type="molecule type" value="Genomic_DNA"/>
</dbReference>
<feature type="transmembrane region" description="Helical" evidence="7">
    <location>
        <begin position="104"/>
        <end position="122"/>
    </location>
</feature>
<dbReference type="AlphaFoldDB" id="A0A6N9Q8X1"/>
<evidence type="ECO:0000256" key="2">
    <source>
        <dbReference type="ARBA" id="ARBA00022448"/>
    </source>
</evidence>
<feature type="transmembrane region" description="Helical" evidence="7">
    <location>
        <begin position="230"/>
        <end position="252"/>
    </location>
</feature>
<dbReference type="CDD" id="cd06261">
    <property type="entry name" value="TM_PBP2"/>
    <property type="match status" value="1"/>
</dbReference>
<dbReference type="InterPro" id="IPR045621">
    <property type="entry name" value="BPD_transp_1_N"/>
</dbReference>
<keyword evidence="6 7" id="KW-0472">Membrane</keyword>
<sequence>MTRFILRRFLFMVISLWVIITATFFLMQAIPGGPFTSEKAVPDAIKKSLEAHYGLDKPVFLQYVDYLKSVATWDLGPSFKQKSETVNDIINRSFPKSLVLGLEALFLSVGMGVLFGVIAALYHNKWQDHSAMVMAVVGISVPSFIMATFLQYVFAIQLGWLPIGKWGTIQQSILPAISLAALPTAFIARLTRSNMIEVMHQDYIKTARAKGLRDNVVVVKHAIRNAILPVITYLGPLSAGVFTGSFIIEHIFAIPGLGKQFVLSITNRDYTLIMGTAVFYSILLLITVFIVDILYGLIDPRIKIAGGKKS</sequence>